<proteinExistence type="predicted"/>
<keyword evidence="1" id="KW-0472">Membrane</keyword>
<accession>A0A495W8D0</accession>
<dbReference type="Gene3D" id="1.10.3210.10">
    <property type="entry name" value="Hypothetical protein af1432"/>
    <property type="match status" value="1"/>
</dbReference>
<dbReference type="CDD" id="cd00077">
    <property type="entry name" value="HDc"/>
    <property type="match status" value="1"/>
</dbReference>
<evidence type="ECO:0000313" key="3">
    <source>
        <dbReference type="EMBL" id="RKT58031.1"/>
    </source>
</evidence>
<evidence type="ECO:0000259" key="2">
    <source>
        <dbReference type="PROSITE" id="PS51832"/>
    </source>
</evidence>
<dbReference type="PROSITE" id="PS51832">
    <property type="entry name" value="HD_GYP"/>
    <property type="match status" value="1"/>
</dbReference>
<dbReference type="Gene3D" id="3.30.450.20">
    <property type="entry name" value="PAS domain"/>
    <property type="match status" value="1"/>
</dbReference>
<dbReference type="Proteomes" id="UP000270626">
    <property type="component" value="Unassembled WGS sequence"/>
</dbReference>
<feature type="transmembrane region" description="Helical" evidence="1">
    <location>
        <begin position="12"/>
        <end position="32"/>
    </location>
</feature>
<dbReference type="GO" id="GO:0008081">
    <property type="term" value="F:phosphoric diester hydrolase activity"/>
    <property type="evidence" value="ECO:0007669"/>
    <property type="project" value="UniProtKB-ARBA"/>
</dbReference>
<dbReference type="EMBL" id="RBXP01000015">
    <property type="protein sequence ID" value="RKT58031.1"/>
    <property type="molecule type" value="Genomic_DNA"/>
</dbReference>
<protein>
    <submittedName>
        <fullName evidence="3">PAS domain-containing protein</fullName>
    </submittedName>
</protein>
<dbReference type="OrthoDB" id="9176789at2"/>
<dbReference type="InterPro" id="IPR013656">
    <property type="entry name" value="PAS_4"/>
</dbReference>
<dbReference type="SUPFAM" id="SSF109604">
    <property type="entry name" value="HD-domain/PDEase-like"/>
    <property type="match status" value="1"/>
</dbReference>
<evidence type="ECO:0000256" key="1">
    <source>
        <dbReference type="SAM" id="Phobius"/>
    </source>
</evidence>
<keyword evidence="4" id="KW-1185">Reference proteome</keyword>
<dbReference type="SUPFAM" id="SSF55785">
    <property type="entry name" value="PYP-like sensor domain (PAS domain)"/>
    <property type="match status" value="1"/>
</dbReference>
<keyword evidence="1" id="KW-1133">Transmembrane helix</keyword>
<feature type="domain" description="HD-GYP" evidence="2">
    <location>
        <begin position="491"/>
        <end position="686"/>
    </location>
</feature>
<gene>
    <name evidence="3" type="ORF">DFR40_1972</name>
</gene>
<organism evidence="3 4">
    <name type="scientific">Azonexus fungiphilus</name>
    <dbReference type="NCBI Taxonomy" id="146940"/>
    <lineage>
        <taxon>Bacteria</taxon>
        <taxon>Pseudomonadati</taxon>
        <taxon>Pseudomonadota</taxon>
        <taxon>Betaproteobacteria</taxon>
        <taxon>Rhodocyclales</taxon>
        <taxon>Azonexaceae</taxon>
        <taxon>Azonexus</taxon>
    </lineage>
</organism>
<dbReference type="PANTHER" id="PTHR43155:SF2">
    <property type="entry name" value="CYCLIC DI-GMP PHOSPHODIESTERASE PA4108"/>
    <property type="match status" value="1"/>
</dbReference>
<name>A0A495W8D0_9RHOO</name>
<reference evidence="3 4" key="1">
    <citation type="submission" date="2018-10" db="EMBL/GenBank/DDBJ databases">
        <title>Genomic Encyclopedia of Type Strains, Phase IV (KMG-IV): sequencing the most valuable type-strain genomes for metagenomic binning, comparative biology and taxonomic classification.</title>
        <authorList>
            <person name="Goeker M."/>
        </authorList>
    </citation>
    <scope>NUCLEOTIDE SEQUENCE [LARGE SCALE GENOMIC DNA]</scope>
    <source>
        <strain evidence="3 4">DSM 23841</strain>
    </source>
</reference>
<sequence length="692" mass="73722">MSQTLPRKQLIPALLGFILIFAIGALSISSFVDRARQRDLRAWESMLGVLADSRQQDVERWLEVQAAVMQELADNASLRFYVSQLDAAQAAGAGDGEGNAAQAAYLRNLVEATAERALFSGGTQGKVQANIDRALDSGIVVVDSAGRPLVETSGFRLDDTLRTSMLAAIKDGKPQLRDVYENGRGELVIGFVAPVFPVQMTGGARPLGAVAGVKRVRDELFPLLKRRGGLAAHEETVLLRKDGAELVFVSPTADGAQPLRRRLPATAGGLVESAAIEAVGGFFSGSDHAGREVLAVSRALRAAPWVLLSAVDAGEALRESQDHRRFLLTAFSLASLLLGCALVAAWWHGSSVRARASAAALEAKTRQLSHQSALMQSVIDGSPDLIFTLDDGRLGFSNQAFALAVGGHAETLAGKTLSSIIGPAAATSLAALLADSAASGQPVSRMLEIELQGVARTMYCTVLPIVGATASASVLCIVRDMTEAQREQSRRQRLMQQLVAALTSIVDRHDPYCAEHSMRTALVATAVGRELELPAAALERLDMAARLANLGKIFLPRELLTKAETLSADEQKQVQSHVQLTLDVLSDIDFDGPVLDIVAQKNEYLDGSGYPAGLAGDALCLEGRILAVANAFVAMVSARSYRAGVSLEETLGLLLRDAGVRYDRHVVAALFHVAENRPEWIDWSAPAPRDPA</sequence>
<evidence type="ECO:0000313" key="4">
    <source>
        <dbReference type="Proteomes" id="UP000270626"/>
    </source>
</evidence>
<dbReference type="AlphaFoldDB" id="A0A495W8D0"/>
<feature type="transmembrane region" description="Helical" evidence="1">
    <location>
        <begin position="326"/>
        <end position="347"/>
    </location>
</feature>
<dbReference type="Pfam" id="PF13487">
    <property type="entry name" value="HD_5"/>
    <property type="match status" value="1"/>
</dbReference>
<dbReference type="Pfam" id="PF08448">
    <property type="entry name" value="PAS_4"/>
    <property type="match status" value="1"/>
</dbReference>
<comment type="caution">
    <text evidence="3">The sequence shown here is derived from an EMBL/GenBank/DDBJ whole genome shotgun (WGS) entry which is preliminary data.</text>
</comment>
<dbReference type="InterPro" id="IPR003607">
    <property type="entry name" value="HD/PDEase_dom"/>
</dbReference>
<keyword evidence="1" id="KW-0812">Transmembrane</keyword>
<dbReference type="InterPro" id="IPR035965">
    <property type="entry name" value="PAS-like_dom_sf"/>
</dbReference>
<dbReference type="PANTHER" id="PTHR43155">
    <property type="entry name" value="CYCLIC DI-GMP PHOSPHODIESTERASE PA4108-RELATED"/>
    <property type="match status" value="1"/>
</dbReference>
<dbReference type="InterPro" id="IPR037522">
    <property type="entry name" value="HD_GYP_dom"/>
</dbReference>
<dbReference type="RefSeq" id="WP_121458303.1">
    <property type="nucleotide sequence ID" value="NZ_RBXP01000015.1"/>
</dbReference>